<evidence type="ECO:0000313" key="1">
    <source>
        <dbReference type="EMBL" id="KAJ9109027.1"/>
    </source>
</evidence>
<organism evidence="1 2">
    <name type="scientific">Naganishia friedmannii</name>
    <dbReference type="NCBI Taxonomy" id="89922"/>
    <lineage>
        <taxon>Eukaryota</taxon>
        <taxon>Fungi</taxon>
        <taxon>Dikarya</taxon>
        <taxon>Basidiomycota</taxon>
        <taxon>Agaricomycotina</taxon>
        <taxon>Tremellomycetes</taxon>
        <taxon>Filobasidiales</taxon>
        <taxon>Filobasidiaceae</taxon>
        <taxon>Naganishia</taxon>
    </lineage>
</organism>
<protein>
    <submittedName>
        <fullName evidence="1">Uncharacterized protein</fullName>
    </submittedName>
</protein>
<accession>A0ACC2WBK2</accession>
<name>A0ACC2WBK2_9TREE</name>
<dbReference type="EMBL" id="JASBWT010000001">
    <property type="protein sequence ID" value="KAJ9109027.1"/>
    <property type="molecule type" value="Genomic_DNA"/>
</dbReference>
<reference evidence="1" key="1">
    <citation type="submission" date="2023-04" db="EMBL/GenBank/DDBJ databases">
        <title>Draft Genome sequencing of Naganishia species isolated from polar environments using Oxford Nanopore Technology.</title>
        <authorList>
            <person name="Leo P."/>
            <person name="Venkateswaran K."/>
        </authorList>
    </citation>
    <scope>NUCLEOTIDE SEQUENCE</scope>
    <source>
        <strain evidence="1">MNA-CCFEE 5423</strain>
    </source>
</reference>
<evidence type="ECO:0000313" key="2">
    <source>
        <dbReference type="Proteomes" id="UP001227268"/>
    </source>
</evidence>
<comment type="caution">
    <text evidence="1">The sequence shown here is derived from an EMBL/GenBank/DDBJ whole genome shotgun (WGS) entry which is preliminary data.</text>
</comment>
<proteinExistence type="predicted"/>
<dbReference type="Proteomes" id="UP001227268">
    <property type="component" value="Unassembled WGS sequence"/>
</dbReference>
<sequence>MDDNHDDDHVSETATPIKGSNFIHRGFNDLLAMLPSGSGTGASAFFTSTHDGSISGRGEDGGSKHLPSPPTETPSGLDNRSQSSAWFWAHMMGEGERADSSTRDATKMHFEKATIHQPAVPPLMIPSRVDGEMSITNEMMGKAQRALREFPATPGTARTPVLKSPATLQSPSRPLPVPGISPARPSVTLMRSPLSPPLSSMATQGPEKLVSLKTTLPNVPLRQPIWEEGAFNPTTGNVLRIPQQTKPAKERRLIIPNAVLGGPTSRAKRSVGVEAVSPAKIDKRHISWPMDFRHVVHASDPEEAQLLLMRWSIDGMGKVAVCLIPFSVSRETPFQTLRVVNGMPSSAYSLTEGSDPRLTTPGLLRNNSAKSPFRQIPNPFESAFSPPTSQHVAVVGDGVSEKNVASLSKITPLRVTARKPVPAVVTTTFPLRQPMTVAPEEIDGLPFPSTPTVVREETQIAEASQYFPHSQMDPAVDGISNPTYVAREVQPSLSTLEKAASTAIFFETLYHALLKPPQMLQAAHPDNYACARERRRLALEEEMNKRGMPETGKETLRKKWAEEETANLRERRRKVGLNSFTKLKVIGHGAFGVVSLVRAKETGVLFAMKELRKSE</sequence>
<keyword evidence="2" id="KW-1185">Reference proteome</keyword>
<gene>
    <name evidence="1" type="ORF">QFC21_000353</name>
</gene>